<dbReference type="PANTHER" id="PTHR14464:SF4">
    <property type="entry name" value="EXONUCLEASE V"/>
    <property type="match status" value="1"/>
</dbReference>
<dbReference type="Proteomes" id="UP000094707">
    <property type="component" value="Chromosome I"/>
</dbReference>
<keyword evidence="1" id="KW-0378">Hydrolase</keyword>
<dbReference type="KEGG" id="mcub:MCBB_1250"/>
<dbReference type="GO" id="GO:0036297">
    <property type="term" value="P:interstrand cross-link repair"/>
    <property type="evidence" value="ECO:0007669"/>
    <property type="project" value="TreeGrafter"/>
</dbReference>
<dbReference type="InterPro" id="IPR019190">
    <property type="entry name" value="EXOV"/>
</dbReference>
<reference evidence="1 2" key="1">
    <citation type="submission" date="2016-08" db="EMBL/GenBank/DDBJ databases">
        <authorList>
            <person name="Seilhamer J.J."/>
        </authorList>
    </citation>
    <scope>NUCLEOTIDE SEQUENCE [LARGE SCALE GENOMIC DNA]</scope>
    <source>
        <strain evidence="1">Buetzberg</strain>
    </source>
</reference>
<dbReference type="PATRIC" id="fig|129848.4.peg.1266"/>
<protein>
    <submittedName>
        <fullName evidence="1">Exonuclease V</fullName>
        <ecNumber evidence="1">3.1.-.-</ecNumber>
    </submittedName>
</protein>
<evidence type="ECO:0000313" key="2">
    <source>
        <dbReference type="Proteomes" id="UP000094707"/>
    </source>
</evidence>
<sequence length="306" mass="35688">MSSIILGPSTIASQFWCEMAVDLRRKYGEISTPEKEKGTEIHKDRFLEVLEEIVVDIKTPGDKLHSNVHNILVGLELYKKEGLTRELPIVSKFNSALIMGIIDEVKEIEEIEIHNNKQVKAKKTQVVEMKTRKSLNPPSAQQIIRDKMQGMIYWYGLNSMINKKTEMGDFWQVYGVDLIENDFNELILSEEYMKSLEIPQNQWNTYGTLLSVGNLINKMLKKASELPSLSKTIEINYIHQKTLHEVHKERYRFDERFFSRGMKWALEYWAGKREPVSVGDANNWKCNFCSYYTVCPSIHKKWKEGE</sequence>
<proteinExistence type="predicted"/>
<accession>A0A1D3L2L1</accession>
<dbReference type="InterPro" id="IPR011604">
    <property type="entry name" value="PDDEXK-like_dom_sf"/>
</dbReference>
<dbReference type="Gene3D" id="3.90.320.10">
    <property type="match status" value="1"/>
</dbReference>
<evidence type="ECO:0000313" key="1">
    <source>
        <dbReference type="EMBL" id="SCG85808.1"/>
    </source>
</evidence>
<keyword evidence="1" id="KW-0269">Exonuclease</keyword>
<keyword evidence="1" id="KW-0540">Nuclease</keyword>
<name>A0A1D3L2L1_9EURY</name>
<keyword evidence="2" id="KW-1185">Reference proteome</keyword>
<dbReference type="Pfam" id="PF09810">
    <property type="entry name" value="Exo5"/>
    <property type="match status" value="1"/>
</dbReference>
<gene>
    <name evidence="1" type="primary">Exo5</name>
    <name evidence="1" type="ORF">MCBB_1250</name>
</gene>
<dbReference type="GO" id="GO:0045145">
    <property type="term" value="F:single-stranded DNA 5'-3' DNA exonuclease activity"/>
    <property type="evidence" value="ECO:0007669"/>
    <property type="project" value="InterPro"/>
</dbReference>
<dbReference type="EC" id="3.1.-.-" evidence="1"/>
<organism evidence="1 2">
    <name type="scientific">Methanobacterium congolense</name>
    <dbReference type="NCBI Taxonomy" id="118062"/>
    <lineage>
        <taxon>Archaea</taxon>
        <taxon>Methanobacteriati</taxon>
        <taxon>Methanobacteriota</taxon>
        <taxon>Methanomada group</taxon>
        <taxon>Methanobacteria</taxon>
        <taxon>Methanobacteriales</taxon>
        <taxon>Methanobacteriaceae</taxon>
        <taxon>Methanobacterium</taxon>
    </lineage>
</organism>
<dbReference type="EMBL" id="LT607756">
    <property type="protein sequence ID" value="SCG85808.1"/>
    <property type="molecule type" value="Genomic_DNA"/>
</dbReference>
<dbReference type="AlphaFoldDB" id="A0A1D3L2L1"/>
<dbReference type="PANTHER" id="PTHR14464">
    <property type="entry name" value="EXONUCLEASE V"/>
    <property type="match status" value="1"/>
</dbReference>
<dbReference type="STRING" id="118062.MCBB_1250"/>